<dbReference type="CDD" id="cd00867">
    <property type="entry name" value="Trans_IPPS"/>
    <property type="match status" value="1"/>
</dbReference>
<name>A0A370ICN2_9NOCA</name>
<gene>
    <name evidence="2" type="ORF">DFR76_102864</name>
</gene>
<evidence type="ECO:0000313" key="2">
    <source>
        <dbReference type="EMBL" id="RDI68463.1"/>
    </source>
</evidence>
<proteinExistence type="predicted"/>
<dbReference type="InterPro" id="IPR000092">
    <property type="entry name" value="Polyprenyl_synt"/>
</dbReference>
<keyword evidence="3" id="KW-1185">Reference proteome</keyword>
<dbReference type="GO" id="GO:0008299">
    <property type="term" value="P:isoprenoid biosynthetic process"/>
    <property type="evidence" value="ECO:0007669"/>
    <property type="project" value="InterPro"/>
</dbReference>
<dbReference type="SUPFAM" id="SSF48576">
    <property type="entry name" value="Terpenoid synthases"/>
    <property type="match status" value="1"/>
</dbReference>
<dbReference type="Proteomes" id="UP000254869">
    <property type="component" value="Unassembled WGS sequence"/>
</dbReference>
<comment type="caution">
    <text evidence="2">The sequence shown here is derived from an EMBL/GenBank/DDBJ whole genome shotgun (WGS) entry which is preliminary data.</text>
</comment>
<accession>A0A370ICN2</accession>
<reference evidence="2 3" key="1">
    <citation type="submission" date="2018-07" db="EMBL/GenBank/DDBJ databases">
        <title>Genomic Encyclopedia of Type Strains, Phase IV (KMG-IV): sequencing the most valuable type-strain genomes for metagenomic binning, comparative biology and taxonomic classification.</title>
        <authorList>
            <person name="Goeker M."/>
        </authorList>
    </citation>
    <scope>NUCLEOTIDE SEQUENCE [LARGE SCALE GENOMIC DNA]</scope>
    <source>
        <strain evidence="2 3">DSM 44290</strain>
    </source>
</reference>
<dbReference type="EMBL" id="QQBC01000002">
    <property type="protein sequence ID" value="RDI68463.1"/>
    <property type="molecule type" value="Genomic_DNA"/>
</dbReference>
<sequence length="172" mass="17711">MARPLRPDGARACTQGLTLAAATACGAEPAVAIPAAIATELIHAGRLRCGRATARSVWGIREAICLGDALHTLAIHVLVAQLPNTVTTPAVARLETVVTELCRGQCEDSAFETSHAVSVQDYLAMVMGKTGALIGCACALGGLCARTDTTSVAALETFGHELSLVCLLAPEF</sequence>
<dbReference type="STRING" id="1210086.GCA_001613105_01440"/>
<dbReference type="Gene3D" id="1.10.600.10">
    <property type="entry name" value="Farnesyl Diphosphate Synthase"/>
    <property type="match status" value="1"/>
</dbReference>
<dbReference type="PANTHER" id="PTHR12001:SF86">
    <property type="entry name" value="GERANYLGERANYL DIPHOSPHATE SYNTHASE"/>
    <property type="match status" value="1"/>
</dbReference>
<dbReference type="PROSITE" id="PS51257">
    <property type="entry name" value="PROKAR_LIPOPROTEIN"/>
    <property type="match status" value="1"/>
</dbReference>
<evidence type="ECO:0000313" key="3">
    <source>
        <dbReference type="Proteomes" id="UP000254869"/>
    </source>
</evidence>
<organism evidence="2 3">
    <name type="scientific">Nocardia pseudobrasiliensis</name>
    <dbReference type="NCBI Taxonomy" id="45979"/>
    <lineage>
        <taxon>Bacteria</taxon>
        <taxon>Bacillati</taxon>
        <taxon>Actinomycetota</taxon>
        <taxon>Actinomycetes</taxon>
        <taxon>Mycobacteriales</taxon>
        <taxon>Nocardiaceae</taxon>
        <taxon>Nocardia</taxon>
    </lineage>
</organism>
<dbReference type="GO" id="GO:0004659">
    <property type="term" value="F:prenyltransferase activity"/>
    <property type="evidence" value="ECO:0007669"/>
    <property type="project" value="InterPro"/>
</dbReference>
<dbReference type="PANTHER" id="PTHR12001">
    <property type="entry name" value="GERANYLGERANYL PYROPHOSPHATE SYNTHASE"/>
    <property type="match status" value="1"/>
</dbReference>
<evidence type="ECO:0000256" key="1">
    <source>
        <dbReference type="ARBA" id="ARBA00005128"/>
    </source>
</evidence>
<comment type="pathway">
    <text evidence="1">Isoprenoid biosynthesis.</text>
</comment>
<protein>
    <submittedName>
        <fullName evidence="2">Polyprenyl synthetase</fullName>
    </submittedName>
</protein>
<dbReference type="Pfam" id="PF00348">
    <property type="entry name" value="polyprenyl_synt"/>
    <property type="match status" value="1"/>
</dbReference>
<dbReference type="InterPro" id="IPR008949">
    <property type="entry name" value="Isoprenoid_synthase_dom_sf"/>
</dbReference>
<dbReference type="AlphaFoldDB" id="A0A370ICN2"/>